<dbReference type="InterPro" id="IPR036890">
    <property type="entry name" value="HATPase_C_sf"/>
</dbReference>
<keyword evidence="7" id="KW-0472">Membrane</keyword>
<evidence type="ECO:0000256" key="6">
    <source>
        <dbReference type="SAM" id="Coils"/>
    </source>
</evidence>
<organism evidence="10 11">
    <name type="scientific">Zunongwangia mangrovi</name>
    <dbReference type="NCBI Taxonomy" id="1334022"/>
    <lineage>
        <taxon>Bacteria</taxon>
        <taxon>Pseudomonadati</taxon>
        <taxon>Bacteroidota</taxon>
        <taxon>Flavobacteriia</taxon>
        <taxon>Flavobacteriales</taxon>
        <taxon>Flavobacteriaceae</taxon>
        <taxon>Zunongwangia</taxon>
    </lineage>
</organism>
<dbReference type="RefSeq" id="WP_092544881.1">
    <property type="nucleotide sequence ID" value="NZ_FOKV01000012.1"/>
</dbReference>
<feature type="transmembrane region" description="Helical" evidence="7">
    <location>
        <begin position="346"/>
        <end position="369"/>
    </location>
</feature>
<dbReference type="Pfam" id="PF02518">
    <property type="entry name" value="HATPase_c"/>
    <property type="match status" value="1"/>
</dbReference>
<dbReference type="OrthoDB" id="9760839at2"/>
<feature type="transmembrane region" description="Helical" evidence="7">
    <location>
        <begin position="317"/>
        <end position="339"/>
    </location>
</feature>
<feature type="transmembrane region" description="Helical" evidence="7">
    <location>
        <begin position="381"/>
        <end position="400"/>
    </location>
</feature>
<keyword evidence="3" id="KW-0808">Transferase</keyword>
<dbReference type="EMBL" id="FOKV01000012">
    <property type="protein sequence ID" value="SFC89602.1"/>
    <property type="molecule type" value="Genomic_DNA"/>
</dbReference>
<dbReference type="PANTHER" id="PTHR24421">
    <property type="entry name" value="NITRATE/NITRITE SENSOR PROTEIN NARX-RELATED"/>
    <property type="match status" value="1"/>
</dbReference>
<dbReference type="AlphaFoldDB" id="A0A1I1MXG3"/>
<dbReference type="InterPro" id="IPR050482">
    <property type="entry name" value="Sensor_HK_TwoCompSys"/>
</dbReference>
<accession>A0A1I1MXG3</accession>
<dbReference type="STRING" id="1334022.SAMN04487907_11220"/>
<dbReference type="Gene3D" id="3.30.565.10">
    <property type="entry name" value="Histidine kinase-like ATPase, C-terminal domain"/>
    <property type="match status" value="1"/>
</dbReference>
<feature type="domain" description="Histidine kinase" evidence="9">
    <location>
        <begin position="435"/>
        <end position="613"/>
    </location>
</feature>
<gene>
    <name evidence="10" type="ORF">SAMN04487907_11220</name>
</gene>
<dbReference type="InterPro" id="IPR011623">
    <property type="entry name" value="7TMR_DISM_rcpt_extracell_dom1"/>
</dbReference>
<evidence type="ECO:0000259" key="9">
    <source>
        <dbReference type="PROSITE" id="PS50109"/>
    </source>
</evidence>
<dbReference type="InterPro" id="IPR003594">
    <property type="entry name" value="HATPase_dom"/>
</dbReference>
<dbReference type="CDD" id="cd16917">
    <property type="entry name" value="HATPase_UhpB-NarQ-NarX-like"/>
    <property type="match status" value="1"/>
</dbReference>
<keyword evidence="7" id="KW-1133">Transmembrane helix</keyword>
<dbReference type="GO" id="GO:0004673">
    <property type="term" value="F:protein histidine kinase activity"/>
    <property type="evidence" value="ECO:0007669"/>
    <property type="project" value="UniProtKB-EC"/>
</dbReference>
<evidence type="ECO:0000256" key="3">
    <source>
        <dbReference type="ARBA" id="ARBA00022679"/>
    </source>
</evidence>
<proteinExistence type="predicted"/>
<dbReference type="Proteomes" id="UP000199438">
    <property type="component" value="Unassembled WGS sequence"/>
</dbReference>
<evidence type="ECO:0000256" key="4">
    <source>
        <dbReference type="ARBA" id="ARBA00022777"/>
    </source>
</evidence>
<dbReference type="EC" id="2.7.13.3" evidence="2"/>
<feature type="chain" id="PRO_5011549219" description="histidine kinase" evidence="8">
    <location>
        <begin position="20"/>
        <end position="613"/>
    </location>
</feature>
<dbReference type="SUPFAM" id="SSF55874">
    <property type="entry name" value="ATPase domain of HSP90 chaperone/DNA topoisomerase II/histidine kinase"/>
    <property type="match status" value="1"/>
</dbReference>
<dbReference type="PANTHER" id="PTHR24421:SF10">
    <property type="entry name" value="NITRATE_NITRITE SENSOR PROTEIN NARQ"/>
    <property type="match status" value="1"/>
</dbReference>
<feature type="transmembrane region" description="Helical" evidence="7">
    <location>
        <begin position="283"/>
        <end position="305"/>
    </location>
</feature>
<dbReference type="PROSITE" id="PS50109">
    <property type="entry name" value="HIS_KIN"/>
    <property type="match status" value="1"/>
</dbReference>
<keyword evidence="8" id="KW-0732">Signal</keyword>
<feature type="coiled-coil region" evidence="6">
    <location>
        <begin position="397"/>
        <end position="438"/>
    </location>
</feature>
<feature type="transmembrane region" description="Helical" evidence="7">
    <location>
        <begin position="191"/>
        <end position="209"/>
    </location>
</feature>
<comment type="catalytic activity">
    <reaction evidence="1">
        <text>ATP + protein L-histidine = ADP + protein N-phospho-L-histidine.</text>
        <dbReference type="EC" id="2.7.13.3"/>
    </reaction>
</comment>
<evidence type="ECO:0000256" key="2">
    <source>
        <dbReference type="ARBA" id="ARBA00012438"/>
    </source>
</evidence>
<dbReference type="InterPro" id="IPR005467">
    <property type="entry name" value="His_kinase_dom"/>
</dbReference>
<sequence length="613" mass="71200">MLNKYLLILCFLLIIPAYASEDDTLFVKGEYPDHIVDFFKRFQDCEERTSAEIIQHYNSGEFQDMQPSRMVNLGFTKCYNYFSLTVKNDQASAQDYYWSFYNDGILFTLYELKNNQLLQLGKTSVVQKLEERPTPIRCLSFKVEMQAFETKTLLLKTELQGHSNLYFPTDFTTVEDILIYESNNAFLLGRYFGYFIFTALFNLFLFILIRRKLYGFMFGYILSMIAFNAIEYMYDALLVPDIIHSLWLRFPKLFFIVLASYFHTKVFQYFTAHKENFPKWNSVLNLINNFILFIVILFVAIQIFIPKNTAFFNQFRLLLFLLFFINLAVLVVNLVYSIMKRNKQAIYFLGCNFLLILSLLFYITNTLQIGGSTIYMSPGNIINAVAFEVLSLTIAFLLNYRKELNAMNKNLTNAKLKSEKLSKELIEVQENEKQLIARNLHDGLGNTMNALRLLMEAPNKNEKQISGIFSLAKDQFRTLIYQISPKEIESVGLYKTIQQDLELFKNTPIEINLTLLGDDKRIDSIKAVNIYRIFQELMSNIIKHSKASVVDITINCDEKTCSLQVEDNGVGFKKETSKGMGIKNIKSRVSYHQGIFHIENTENGIISIIEIPI</sequence>
<dbReference type="Pfam" id="PF07695">
    <property type="entry name" value="7TMR-DISM_7TM"/>
    <property type="match status" value="1"/>
</dbReference>
<dbReference type="Gene3D" id="2.60.40.2380">
    <property type="match status" value="1"/>
</dbReference>
<keyword evidence="4 10" id="KW-0418">Kinase</keyword>
<keyword evidence="7" id="KW-0812">Transmembrane</keyword>
<dbReference type="SMART" id="SM00387">
    <property type="entry name" value="HATPase_c"/>
    <property type="match status" value="1"/>
</dbReference>
<protein>
    <recommendedName>
        <fullName evidence="2">histidine kinase</fullName>
        <ecNumber evidence="2">2.7.13.3</ecNumber>
    </recommendedName>
</protein>
<evidence type="ECO:0000256" key="5">
    <source>
        <dbReference type="ARBA" id="ARBA00023012"/>
    </source>
</evidence>
<keyword evidence="11" id="KW-1185">Reference proteome</keyword>
<evidence type="ECO:0000256" key="1">
    <source>
        <dbReference type="ARBA" id="ARBA00000085"/>
    </source>
</evidence>
<reference evidence="11" key="1">
    <citation type="submission" date="2016-10" db="EMBL/GenBank/DDBJ databases">
        <authorList>
            <person name="Varghese N."/>
            <person name="Submissions S."/>
        </authorList>
    </citation>
    <scope>NUCLEOTIDE SEQUENCE [LARGE SCALE GENOMIC DNA]</scope>
    <source>
        <strain evidence="11">DSM 24499</strain>
    </source>
</reference>
<evidence type="ECO:0000313" key="10">
    <source>
        <dbReference type="EMBL" id="SFC89602.1"/>
    </source>
</evidence>
<feature type="transmembrane region" description="Helical" evidence="7">
    <location>
        <begin position="216"/>
        <end position="234"/>
    </location>
</feature>
<evidence type="ECO:0000313" key="11">
    <source>
        <dbReference type="Proteomes" id="UP000199438"/>
    </source>
</evidence>
<evidence type="ECO:0000256" key="8">
    <source>
        <dbReference type="SAM" id="SignalP"/>
    </source>
</evidence>
<feature type="signal peptide" evidence="8">
    <location>
        <begin position="1"/>
        <end position="19"/>
    </location>
</feature>
<dbReference type="GO" id="GO:0000160">
    <property type="term" value="P:phosphorelay signal transduction system"/>
    <property type="evidence" value="ECO:0007669"/>
    <property type="project" value="UniProtKB-KW"/>
</dbReference>
<name>A0A1I1MXG3_9FLAO</name>
<evidence type="ECO:0000256" key="7">
    <source>
        <dbReference type="SAM" id="Phobius"/>
    </source>
</evidence>
<keyword evidence="6" id="KW-0175">Coiled coil</keyword>
<keyword evidence="5" id="KW-0902">Two-component regulatory system</keyword>